<accession>A0AC35TMK8</accession>
<evidence type="ECO:0000313" key="1">
    <source>
        <dbReference type="Proteomes" id="UP000095286"/>
    </source>
</evidence>
<proteinExistence type="predicted"/>
<name>A0AC35TMK8_9BILA</name>
<dbReference type="Proteomes" id="UP000095286">
    <property type="component" value="Unplaced"/>
</dbReference>
<dbReference type="WBParaSite" id="RSKR_0000232200.1">
    <property type="protein sequence ID" value="RSKR_0000232200.1"/>
    <property type="gene ID" value="RSKR_0000232200"/>
</dbReference>
<protein>
    <submittedName>
        <fullName evidence="2">SGF29 C-terminal domain-containing protein</fullName>
    </submittedName>
</protein>
<evidence type="ECO:0000313" key="2">
    <source>
        <dbReference type="WBParaSite" id="RSKR_0000232200.1"/>
    </source>
</evidence>
<sequence>MSDASNSDPDQNNLTPLKKKLMENIVSFEEAKDLRQNTVTEILNKKIRQKKEPLANLNKYLKQKEKLEKQLGREIPKFEMLEECLKVGSKMDIDNYIGLTDGIHREGIKLSETILEIINQMNDKRTKAFEKLINDRHNCPISEFMNCLIRFGDTLPVYIPPIGSVADLKGVGAIQMDLDATLEINSYAAAKINEVWCLCIIKESSICENGLESTYLMIDIENPEKEKKWLNRQAIIPCPKYRADPRTYPNAVFPEGAYVLVLYPQTTSFYKGIVLHPPKTLDESYAIIFESDTNTSGFSVPQTVPQMFVLACAYQTLST</sequence>
<reference evidence="2" key="1">
    <citation type="submission" date="2016-11" db="UniProtKB">
        <authorList>
            <consortium name="WormBaseParasite"/>
        </authorList>
    </citation>
    <scope>IDENTIFICATION</scope>
    <source>
        <strain evidence="2">KR3021</strain>
    </source>
</reference>
<organism evidence="1 2">
    <name type="scientific">Rhabditophanes sp. KR3021</name>
    <dbReference type="NCBI Taxonomy" id="114890"/>
    <lineage>
        <taxon>Eukaryota</taxon>
        <taxon>Metazoa</taxon>
        <taxon>Ecdysozoa</taxon>
        <taxon>Nematoda</taxon>
        <taxon>Chromadorea</taxon>
        <taxon>Rhabditida</taxon>
        <taxon>Tylenchina</taxon>
        <taxon>Panagrolaimomorpha</taxon>
        <taxon>Strongyloidoidea</taxon>
        <taxon>Alloionematidae</taxon>
        <taxon>Rhabditophanes</taxon>
    </lineage>
</organism>